<evidence type="ECO:0000256" key="5">
    <source>
        <dbReference type="ARBA" id="ARBA00023315"/>
    </source>
</evidence>
<dbReference type="PROSITE" id="PS51257">
    <property type="entry name" value="PROKAR_LIPOPROTEIN"/>
    <property type="match status" value="1"/>
</dbReference>
<evidence type="ECO:0000256" key="2">
    <source>
        <dbReference type="ARBA" id="ARBA00022679"/>
    </source>
</evidence>
<dbReference type="EMBL" id="CP159218">
    <property type="protein sequence ID" value="XCG65343.1"/>
    <property type="molecule type" value="Genomic_DNA"/>
</dbReference>
<evidence type="ECO:0000313" key="11">
    <source>
        <dbReference type="EMBL" id="XCG65343.1"/>
    </source>
</evidence>
<keyword evidence="5" id="KW-0012">Acyltransferase</keyword>
<proteinExistence type="predicted"/>
<evidence type="ECO:0000256" key="6">
    <source>
        <dbReference type="ARBA" id="ARBA00023316"/>
    </source>
</evidence>
<evidence type="ECO:0000256" key="8">
    <source>
        <dbReference type="SAM" id="MobiDB-lite"/>
    </source>
</evidence>
<comment type="pathway">
    <text evidence="1 7">Cell wall biogenesis; peptidoglycan biosynthesis.</text>
</comment>
<keyword evidence="4 7" id="KW-0573">Peptidoglycan synthesis</keyword>
<evidence type="ECO:0000256" key="3">
    <source>
        <dbReference type="ARBA" id="ARBA00022960"/>
    </source>
</evidence>
<dbReference type="RefSeq" id="WP_353650948.1">
    <property type="nucleotide sequence ID" value="NZ_CP159218.1"/>
</dbReference>
<evidence type="ECO:0000256" key="7">
    <source>
        <dbReference type="PROSITE-ProRule" id="PRU01373"/>
    </source>
</evidence>
<evidence type="ECO:0000256" key="9">
    <source>
        <dbReference type="SAM" id="SignalP"/>
    </source>
</evidence>
<dbReference type="GO" id="GO:0008360">
    <property type="term" value="P:regulation of cell shape"/>
    <property type="evidence" value="ECO:0007669"/>
    <property type="project" value="UniProtKB-UniRule"/>
</dbReference>
<dbReference type="InterPro" id="IPR050979">
    <property type="entry name" value="LD-transpeptidase"/>
</dbReference>
<feature type="compositionally biased region" description="Low complexity" evidence="8">
    <location>
        <begin position="28"/>
        <end position="127"/>
    </location>
</feature>
<dbReference type="InterPro" id="IPR005490">
    <property type="entry name" value="LD_TPept_cat_dom"/>
</dbReference>
<dbReference type="GO" id="GO:0018104">
    <property type="term" value="P:peptidoglycan-protein cross-linking"/>
    <property type="evidence" value="ECO:0007669"/>
    <property type="project" value="TreeGrafter"/>
</dbReference>
<dbReference type="Gene3D" id="2.40.440.10">
    <property type="entry name" value="L,D-transpeptidase catalytic domain-like"/>
    <property type="match status" value="1"/>
</dbReference>
<dbReference type="GO" id="GO:0016746">
    <property type="term" value="F:acyltransferase activity"/>
    <property type="evidence" value="ECO:0007669"/>
    <property type="project" value="UniProtKB-KW"/>
</dbReference>
<dbReference type="GO" id="GO:0005576">
    <property type="term" value="C:extracellular region"/>
    <property type="evidence" value="ECO:0007669"/>
    <property type="project" value="TreeGrafter"/>
</dbReference>
<accession>A0AAU8DTQ5</accession>
<keyword evidence="2" id="KW-0808">Transferase</keyword>
<gene>
    <name evidence="11" type="ORF">ABLG96_08670</name>
</gene>
<evidence type="ECO:0000259" key="10">
    <source>
        <dbReference type="PROSITE" id="PS52029"/>
    </source>
</evidence>
<dbReference type="PROSITE" id="PS52029">
    <property type="entry name" value="LD_TPASE"/>
    <property type="match status" value="1"/>
</dbReference>
<dbReference type="InterPro" id="IPR041280">
    <property type="entry name" value="Big_10"/>
</dbReference>
<name>A0AAU8DTQ5_9ACTN</name>
<feature type="domain" description="L,D-TPase catalytic" evidence="10">
    <location>
        <begin position="326"/>
        <end position="448"/>
    </location>
</feature>
<reference evidence="11" key="1">
    <citation type="submission" date="2024-05" db="EMBL/GenBank/DDBJ databases">
        <authorList>
            <person name="Cai S.Y."/>
            <person name="Jin L.M."/>
            <person name="Li H.R."/>
        </authorList>
    </citation>
    <scope>NUCLEOTIDE SEQUENCE</scope>
    <source>
        <strain evidence="11">A5-74</strain>
    </source>
</reference>
<feature type="chain" id="PRO_5043358462" evidence="9">
    <location>
        <begin position="29"/>
        <end position="478"/>
    </location>
</feature>
<dbReference type="GO" id="GO:0071555">
    <property type="term" value="P:cell wall organization"/>
    <property type="evidence" value="ECO:0007669"/>
    <property type="project" value="UniProtKB-UniRule"/>
</dbReference>
<dbReference type="PANTHER" id="PTHR30582:SF2">
    <property type="entry name" value="L,D-TRANSPEPTIDASE YCIB-RELATED"/>
    <property type="match status" value="1"/>
</dbReference>
<keyword evidence="6 7" id="KW-0961">Cell wall biogenesis/degradation</keyword>
<dbReference type="CDD" id="cd13432">
    <property type="entry name" value="LDT_IgD_like_2"/>
    <property type="match status" value="1"/>
</dbReference>
<dbReference type="SUPFAM" id="SSF141523">
    <property type="entry name" value="L,D-transpeptidase catalytic domain-like"/>
    <property type="match status" value="1"/>
</dbReference>
<protein>
    <submittedName>
        <fullName evidence="11">Ig-like domain-containing protein</fullName>
    </submittedName>
</protein>
<dbReference type="Pfam" id="PF03734">
    <property type="entry name" value="YkuD"/>
    <property type="match status" value="1"/>
</dbReference>
<dbReference type="CDD" id="cd16913">
    <property type="entry name" value="YkuD_like"/>
    <property type="match status" value="1"/>
</dbReference>
<feature type="active site" description="Proton donor/acceptor" evidence="7">
    <location>
        <position position="406"/>
    </location>
</feature>
<keyword evidence="3 7" id="KW-0133">Cell shape</keyword>
<feature type="region of interest" description="Disordered" evidence="8">
    <location>
        <begin position="28"/>
        <end position="145"/>
    </location>
</feature>
<feature type="signal peptide" evidence="9">
    <location>
        <begin position="1"/>
        <end position="28"/>
    </location>
</feature>
<dbReference type="PANTHER" id="PTHR30582">
    <property type="entry name" value="L,D-TRANSPEPTIDASE"/>
    <property type="match status" value="1"/>
</dbReference>
<evidence type="ECO:0000256" key="4">
    <source>
        <dbReference type="ARBA" id="ARBA00022984"/>
    </source>
</evidence>
<dbReference type="GO" id="GO:0071972">
    <property type="term" value="F:peptidoglycan L,D-transpeptidase activity"/>
    <property type="evidence" value="ECO:0007669"/>
    <property type="project" value="TreeGrafter"/>
</dbReference>
<dbReference type="Pfam" id="PF17964">
    <property type="entry name" value="Big_10"/>
    <property type="match status" value="1"/>
</dbReference>
<dbReference type="InterPro" id="IPR038063">
    <property type="entry name" value="Transpep_catalytic_dom"/>
</dbReference>
<sequence length="478" mass="49503">MSRRLRRVLIPLAGVLIVLSGCTSVTGAAESGSTAGPTGGSTATTAAQTTAGPTGGSTATTTAQTTAGPTGGSTATTAAQTTAAGSGVPDPSGPAASSDAPSSSQPQQSSSAVPTTPTTPTATPPVAEVTSSPAVGSKSISPSDPIMVSVDKGTLTTLSLKNAQTGYEVKATFSTDRITWKTDEVLGYGESYTLTGEATGTDGKAVEVNSTYTVVTPKTEVRTTISPTDGAEVGVAMPVVVKFAVEPEDRALVEKNIKITTTPEVDGRWGWIQHDGGTWGLDYRPEGYWPEGTKVHVEANVYGLEFADGSYGKSDLTSDFTIGRNQVVKADVGSHQMIVQQDGKTVATYPASYGQGNGNPDLTTRSGIHVINDMKASVRMSNPKYGYVNLLERWAVRISNNGEFIHANPDSTSAQGNTNVTHGCINLSLANAGAYYRTAMLGDPVEITGTAIKLGPSDGDIFDYAISWETWKTLSALD</sequence>
<dbReference type="Gene3D" id="2.60.40.3780">
    <property type="match status" value="1"/>
</dbReference>
<evidence type="ECO:0000256" key="1">
    <source>
        <dbReference type="ARBA" id="ARBA00004752"/>
    </source>
</evidence>
<dbReference type="Gene3D" id="2.60.40.3710">
    <property type="match status" value="1"/>
</dbReference>
<dbReference type="AlphaFoldDB" id="A0AAU8DTQ5"/>
<feature type="compositionally biased region" description="Polar residues" evidence="8">
    <location>
        <begin position="129"/>
        <end position="142"/>
    </location>
</feature>
<organism evidence="11">
    <name type="scientific">Nakamurella sp. A5-74</name>
    <dbReference type="NCBI Taxonomy" id="3158264"/>
    <lineage>
        <taxon>Bacteria</taxon>
        <taxon>Bacillati</taxon>
        <taxon>Actinomycetota</taxon>
        <taxon>Actinomycetes</taxon>
        <taxon>Nakamurellales</taxon>
        <taxon>Nakamurellaceae</taxon>
        <taxon>Nakamurella</taxon>
    </lineage>
</organism>
<keyword evidence="9" id="KW-0732">Signal</keyword>
<feature type="active site" description="Nucleophile" evidence="7">
    <location>
        <position position="424"/>
    </location>
</feature>